<dbReference type="Proteomes" id="UP000004263">
    <property type="component" value="Unassembled WGS sequence"/>
</dbReference>
<name>Q1N2K7_9GAMM</name>
<dbReference type="EMBL" id="AAQH01000007">
    <property type="protein sequence ID" value="EAT12400.1"/>
    <property type="molecule type" value="Genomic_DNA"/>
</dbReference>
<organism evidence="1 2">
    <name type="scientific">Bermanella marisrubri</name>
    <dbReference type="NCBI Taxonomy" id="207949"/>
    <lineage>
        <taxon>Bacteria</taxon>
        <taxon>Pseudomonadati</taxon>
        <taxon>Pseudomonadota</taxon>
        <taxon>Gammaproteobacteria</taxon>
        <taxon>Oceanospirillales</taxon>
        <taxon>Oceanospirillaceae</taxon>
        <taxon>Bermanella</taxon>
    </lineage>
</organism>
<dbReference type="HOGENOM" id="CLU_2582617_0_0_6"/>
<dbReference type="GO" id="GO:0008784">
    <property type="term" value="F:alanine racemase activity"/>
    <property type="evidence" value="ECO:0007669"/>
    <property type="project" value="UniProtKB-EC"/>
</dbReference>
<accession>Q1N2K7</accession>
<evidence type="ECO:0000313" key="2">
    <source>
        <dbReference type="Proteomes" id="UP000004263"/>
    </source>
</evidence>
<keyword evidence="2" id="KW-1185">Reference proteome</keyword>
<dbReference type="RefSeq" id="WP_007018209.1">
    <property type="nucleotide sequence ID" value="NZ_CH724116.1"/>
</dbReference>
<reference evidence="1 2" key="1">
    <citation type="submission" date="2006-03" db="EMBL/GenBank/DDBJ databases">
        <authorList>
            <person name="Pinhassi J."/>
            <person name="Pedros-Alio C."/>
            <person name="Ferriera S."/>
            <person name="Johnson J."/>
            <person name="Kravitz S."/>
            <person name="Halpern A."/>
            <person name="Remington K."/>
            <person name="Beeson K."/>
            <person name="Tran B."/>
            <person name="Rogers Y.-H."/>
            <person name="Friedman R."/>
            <person name="Venter J.C."/>
        </authorList>
    </citation>
    <scope>NUCLEOTIDE SEQUENCE [LARGE SCALE GENOMIC DNA]</scope>
    <source>
        <strain evidence="1 2">RED65</strain>
    </source>
</reference>
<keyword evidence="1" id="KW-0413">Isomerase</keyword>
<proteinExistence type="predicted"/>
<protein>
    <submittedName>
        <fullName evidence="1">Alanine racemase</fullName>
        <ecNumber evidence="1">5.1.1.1</ecNumber>
    </submittedName>
</protein>
<dbReference type="EC" id="5.1.1.1" evidence="1"/>
<comment type="caution">
    <text evidence="1">The sequence shown here is derived from an EMBL/GenBank/DDBJ whole genome shotgun (WGS) entry which is preliminary data.</text>
</comment>
<gene>
    <name evidence="1" type="primary">alr</name>
    <name evidence="1" type="ORF">RED65_16221</name>
</gene>
<dbReference type="STRING" id="207949.RED65_16221"/>
<sequence>MRCFICSRTVFLDKRLVSIVEGKAVHKACLVNYQRNQKNFKGLNLELLSDTDLAFLRYSAEAILEQRVSAKRKQVDSKKA</sequence>
<evidence type="ECO:0000313" key="1">
    <source>
        <dbReference type="EMBL" id="EAT12400.1"/>
    </source>
</evidence>
<dbReference type="AlphaFoldDB" id="Q1N2K7"/>